<dbReference type="EMBL" id="BLYI01000043">
    <property type="protein sequence ID" value="GFO85544.1"/>
    <property type="molecule type" value="Genomic_DNA"/>
</dbReference>
<dbReference type="CDD" id="cd00165">
    <property type="entry name" value="S4"/>
    <property type="match status" value="1"/>
</dbReference>
<dbReference type="SMART" id="SM00363">
    <property type="entry name" value="S4"/>
    <property type="match status" value="1"/>
</dbReference>
<dbReference type="SUPFAM" id="SSF55174">
    <property type="entry name" value="Alpha-L RNA-binding motif"/>
    <property type="match status" value="1"/>
</dbReference>
<sequence>MKEEELLRKRLAELADKAYTQSVYTYTHFLNEYEQSIYKEMQKELSFTDSHLEGGHEYFTRAVAVFGSEDMFGYQGEIPLACARISPVFDRYAENLSHRDYLGAMMHLGIERHQLGDILIDGKEAYVFCFSHIGHLLEEELTRVRHTQVRTEITRWEESGYQQKFLKKEGFAASTRLDAIVSLAFGLSRKASGQLLKKQKVFVNGKLFLSGDGRLETGDVISVRGYGKFLLEGLGKQSRKGRQLIVLKIFQ</sequence>
<keyword evidence="4" id="KW-1185">Reference proteome</keyword>
<dbReference type="InterPro" id="IPR036986">
    <property type="entry name" value="S4_RNA-bd_sf"/>
</dbReference>
<dbReference type="Proteomes" id="UP000613208">
    <property type="component" value="Unassembled WGS sequence"/>
</dbReference>
<dbReference type="Gene3D" id="3.30.70.330">
    <property type="match status" value="1"/>
</dbReference>
<name>A0A916QBQ3_9FIRM</name>
<dbReference type="InterPro" id="IPR002942">
    <property type="entry name" value="S4_RNA-bd"/>
</dbReference>
<dbReference type="RefSeq" id="WP_201311248.1">
    <property type="nucleotide sequence ID" value="NZ_BLYI01000043.1"/>
</dbReference>
<dbReference type="GO" id="GO:0003723">
    <property type="term" value="F:RNA binding"/>
    <property type="evidence" value="ECO:0007669"/>
    <property type="project" value="UniProtKB-KW"/>
</dbReference>
<evidence type="ECO:0000256" key="1">
    <source>
        <dbReference type="PROSITE-ProRule" id="PRU00182"/>
    </source>
</evidence>
<organism evidence="3 4">
    <name type="scientific">Anaerostipes butyraticus</name>
    <dbReference type="NCBI Taxonomy" id="645466"/>
    <lineage>
        <taxon>Bacteria</taxon>
        <taxon>Bacillati</taxon>
        <taxon>Bacillota</taxon>
        <taxon>Clostridia</taxon>
        <taxon>Lachnospirales</taxon>
        <taxon>Lachnospiraceae</taxon>
        <taxon>Anaerostipes</taxon>
    </lineage>
</organism>
<evidence type="ECO:0000313" key="3">
    <source>
        <dbReference type="EMBL" id="GFO85544.1"/>
    </source>
</evidence>
<dbReference type="AlphaFoldDB" id="A0A916QBQ3"/>
<reference evidence="3" key="1">
    <citation type="submission" date="2020-06" db="EMBL/GenBank/DDBJ databases">
        <title>Characterization of fructooligosaccharide metabolism and fructooligosaccharide-degrading enzymes in human commensal butyrate producers.</title>
        <authorList>
            <person name="Tanno H."/>
            <person name="Fujii T."/>
            <person name="Hirano K."/>
            <person name="Maeno S."/>
            <person name="Tonozuka T."/>
            <person name="Sakamoto M."/>
            <person name="Ohkuma M."/>
            <person name="Tochio T."/>
            <person name="Endo A."/>
        </authorList>
    </citation>
    <scope>NUCLEOTIDE SEQUENCE</scope>
    <source>
        <strain evidence="3">JCM 17466</strain>
    </source>
</reference>
<keyword evidence="1" id="KW-0694">RNA-binding</keyword>
<dbReference type="PROSITE" id="PS50889">
    <property type="entry name" value="S4"/>
    <property type="match status" value="1"/>
</dbReference>
<comment type="caution">
    <text evidence="3">The sequence shown here is derived from an EMBL/GenBank/DDBJ whole genome shotgun (WGS) entry which is preliminary data.</text>
</comment>
<accession>A0A916QBQ3</accession>
<protein>
    <submittedName>
        <fullName evidence="3">RNA-binding protein S4</fullName>
    </submittedName>
</protein>
<gene>
    <name evidence="3" type="ORF">ANBU17_18910</name>
</gene>
<proteinExistence type="predicted"/>
<evidence type="ECO:0000259" key="2">
    <source>
        <dbReference type="SMART" id="SM00363"/>
    </source>
</evidence>
<evidence type="ECO:0000313" key="4">
    <source>
        <dbReference type="Proteomes" id="UP000613208"/>
    </source>
</evidence>
<dbReference type="Gene3D" id="3.30.1370.160">
    <property type="match status" value="1"/>
</dbReference>
<dbReference type="InterPro" id="IPR040591">
    <property type="entry name" value="RqcP2_RBD"/>
</dbReference>
<dbReference type="Pfam" id="PF17774">
    <property type="entry name" value="YlmH_RBD"/>
    <property type="match status" value="1"/>
</dbReference>
<dbReference type="Gene3D" id="3.10.290.10">
    <property type="entry name" value="RNA-binding S4 domain"/>
    <property type="match status" value="1"/>
</dbReference>
<dbReference type="InterPro" id="IPR012677">
    <property type="entry name" value="Nucleotide-bd_a/b_plait_sf"/>
</dbReference>
<feature type="domain" description="RNA-binding S4" evidence="2">
    <location>
        <begin position="175"/>
        <end position="235"/>
    </location>
</feature>